<evidence type="ECO:0000313" key="1">
    <source>
        <dbReference type="EMBL" id="MCB2377389.1"/>
    </source>
</evidence>
<organism evidence="1 2">
    <name type="scientific">Hymenobacter nitidus</name>
    <dbReference type="NCBI Taxonomy" id="2880929"/>
    <lineage>
        <taxon>Bacteria</taxon>
        <taxon>Pseudomonadati</taxon>
        <taxon>Bacteroidota</taxon>
        <taxon>Cytophagia</taxon>
        <taxon>Cytophagales</taxon>
        <taxon>Hymenobacteraceae</taxon>
        <taxon>Hymenobacter</taxon>
    </lineage>
</organism>
<sequence length="304" mass="33788">MKPLNHTERTTRLWKFTLFYLLALALPLLASYFLFSDGTIADENKNLKRELQRTRDEQHKLLAQLDTLTGYLQRIELTDRQLRTESNDLVVGELNKRSQDYLNAIAVTLSELRRDSTQMQFLTNKRLAHNILRDFDLFRSNRSTVDFLRQSLDKRGIDVSGKEQIAAELAQTKQLLATFQAAAANRPAPAAGGGGGGYGGGGYSGGSSSGGGSARSADLQRRLQESSNQVALLSDQVNFVNADCLRLRAANMSKEQRKEMLEQARKGFVAILQNPSSEDMKASVEKMIDSIDKELGRKRGLFGG</sequence>
<reference evidence="1" key="1">
    <citation type="submission" date="2021-10" db="EMBL/GenBank/DDBJ databases">
        <authorList>
            <person name="Dean J.D."/>
            <person name="Kim M.K."/>
            <person name="Newey C.N."/>
            <person name="Stoker T.S."/>
            <person name="Thompson D.W."/>
            <person name="Grose J.H."/>
        </authorList>
    </citation>
    <scope>NUCLEOTIDE SEQUENCE</scope>
    <source>
        <strain evidence="1">BT635</strain>
    </source>
</reference>
<proteinExistence type="predicted"/>
<keyword evidence="2" id="KW-1185">Reference proteome</keyword>
<comment type="caution">
    <text evidence="1">The sequence shown here is derived from an EMBL/GenBank/DDBJ whole genome shotgun (WGS) entry which is preliminary data.</text>
</comment>
<gene>
    <name evidence="1" type="ORF">LGH70_07345</name>
</gene>
<accession>A0ABS8ADB3</accession>
<name>A0ABS8ADB3_9BACT</name>
<dbReference type="EMBL" id="JAJADQ010000003">
    <property type="protein sequence ID" value="MCB2377389.1"/>
    <property type="molecule type" value="Genomic_DNA"/>
</dbReference>
<evidence type="ECO:0000313" key="2">
    <source>
        <dbReference type="Proteomes" id="UP001165297"/>
    </source>
</evidence>
<dbReference type="Proteomes" id="UP001165297">
    <property type="component" value="Unassembled WGS sequence"/>
</dbReference>
<protein>
    <submittedName>
        <fullName evidence="1">Uncharacterized protein</fullName>
    </submittedName>
</protein>
<dbReference type="RefSeq" id="WP_226184239.1">
    <property type="nucleotide sequence ID" value="NZ_JAJADQ010000003.1"/>
</dbReference>